<evidence type="ECO:0000256" key="6">
    <source>
        <dbReference type="ARBA" id="ARBA00022840"/>
    </source>
</evidence>
<keyword evidence="5 11" id="KW-0547">Nucleotide-binding</keyword>
<dbReference type="PANTHER" id="PTHR43766:SF1">
    <property type="entry name" value="TRYPTOPHAN--TRNA LIGASE, MITOCHONDRIAL"/>
    <property type="match status" value="1"/>
</dbReference>
<dbReference type="GO" id="GO:0004830">
    <property type="term" value="F:tryptophan-tRNA ligase activity"/>
    <property type="evidence" value="ECO:0007669"/>
    <property type="project" value="UniProtKB-EC"/>
</dbReference>
<evidence type="ECO:0000313" key="13">
    <source>
        <dbReference type="Proteomes" id="UP000094285"/>
    </source>
</evidence>
<dbReference type="FunFam" id="3.40.50.620:FF:000082">
    <property type="entry name" value="MSW1p Mitochondrial tryptophanyl-tRNA synthetase"/>
    <property type="match status" value="1"/>
</dbReference>
<dbReference type="InterPro" id="IPR002306">
    <property type="entry name" value="Trp-tRNA-ligase"/>
</dbReference>
<dbReference type="FunFam" id="1.10.240.10:FF:000002">
    <property type="entry name" value="Tryptophan--tRNA ligase"/>
    <property type="match status" value="1"/>
</dbReference>
<dbReference type="InterPro" id="IPR001412">
    <property type="entry name" value="aa-tRNA-synth_I_CS"/>
</dbReference>
<evidence type="ECO:0000256" key="11">
    <source>
        <dbReference type="RuleBase" id="RU363036"/>
    </source>
</evidence>
<dbReference type="InterPro" id="IPR014729">
    <property type="entry name" value="Rossmann-like_a/b/a_fold"/>
</dbReference>
<dbReference type="RefSeq" id="XP_020063761.1">
    <property type="nucleotide sequence ID" value="XM_020211032.1"/>
</dbReference>
<comment type="similarity">
    <text evidence="2 11">Belongs to the class-I aminoacyl-tRNA synthetase family.</text>
</comment>
<dbReference type="STRING" id="984487.A0A1E4SGJ3"/>
<keyword evidence="8 11" id="KW-0030">Aminoacyl-tRNA synthetase</keyword>
<dbReference type="GO" id="GO:0005524">
    <property type="term" value="F:ATP binding"/>
    <property type="evidence" value="ECO:0007669"/>
    <property type="project" value="UniProtKB-KW"/>
</dbReference>
<evidence type="ECO:0000256" key="9">
    <source>
        <dbReference type="ARBA" id="ARBA00030268"/>
    </source>
</evidence>
<dbReference type="EMBL" id="KV453913">
    <property type="protein sequence ID" value="ODV78639.1"/>
    <property type="molecule type" value="Genomic_DNA"/>
</dbReference>
<comment type="subcellular location">
    <subcellularLocation>
        <location evidence="1">Mitochondrion matrix</location>
    </subcellularLocation>
</comment>
<evidence type="ECO:0000256" key="3">
    <source>
        <dbReference type="ARBA" id="ARBA00013161"/>
    </source>
</evidence>
<dbReference type="InterPro" id="IPR050203">
    <property type="entry name" value="Trp-tRNA_synthetase"/>
</dbReference>
<dbReference type="PANTHER" id="PTHR43766">
    <property type="entry name" value="TRYPTOPHAN--TRNA LIGASE, MITOCHONDRIAL"/>
    <property type="match status" value="1"/>
</dbReference>
<proteinExistence type="inferred from homology"/>
<evidence type="ECO:0000256" key="2">
    <source>
        <dbReference type="ARBA" id="ARBA00005594"/>
    </source>
</evidence>
<evidence type="ECO:0000256" key="1">
    <source>
        <dbReference type="ARBA" id="ARBA00004305"/>
    </source>
</evidence>
<keyword evidence="4 11" id="KW-0436">Ligase</keyword>
<dbReference type="GeneID" id="30985168"/>
<dbReference type="Gene3D" id="3.40.50.620">
    <property type="entry name" value="HUPs"/>
    <property type="match status" value="1"/>
</dbReference>
<keyword evidence="6 11" id="KW-0067">ATP-binding</keyword>
<dbReference type="AlphaFoldDB" id="A0A1E4SGJ3"/>
<protein>
    <recommendedName>
        <fullName evidence="10">Tryptophan--tRNA ligase, mitochondrial</fullName>
        <ecNumber evidence="3">6.1.1.2</ecNumber>
    </recommendedName>
    <alternativeName>
        <fullName evidence="9">Tryptophanyl-tRNA synthetase</fullName>
    </alternativeName>
</protein>
<dbReference type="Pfam" id="PF00579">
    <property type="entry name" value="tRNA-synt_1b"/>
    <property type="match status" value="1"/>
</dbReference>
<reference evidence="13" key="1">
    <citation type="submission" date="2016-05" db="EMBL/GenBank/DDBJ databases">
        <title>Comparative genomics of biotechnologically important yeasts.</title>
        <authorList>
            <consortium name="DOE Joint Genome Institute"/>
            <person name="Riley R."/>
            <person name="Haridas S."/>
            <person name="Wolfe K.H."/>
            <person name="Lopes M.R."/>
            <person name="Hittinger C.T."/>
            <person name="Goker M."/>
            <person name="Salamov A."/>
            <person name="Wisecaver J."/>
            <person name="Long T.M."/>
            <person name="Aerts A.L."/>
            <person name="Barry K."/>
            <person name="Choi C."/>
            <person name="Clum A."/>
            <person name="Coughlan A.Y."/>
            <person name="Deshpande S."/>
            <person name="Douglass A.P."/>
            <person name="Hanson S.J."/>
            <person name="Klenk H.-P."/>
            <person name="Labutti K."/>
            <person name="Lapidus A."/>
            <person name="Lindquist E."/>
            <person name="Lipzen A."/>
            <person name="Meier-Kolthoff J.P."/>
            <person name="Ohm R.A."/>
            <person name="Otillar R.P."/>
            <person name="Pangilinan J."/>
            <person name="Peng Y."/>
            <person name="Rokas A."/>
            <person name="Rosa C.A."/>
            <person name="Scheuner C."/>
            <person name="Sibirny A.A."/>
            <person name="Slot J.C."/>
            <person name="Stielow J.B."/>
            <person name="Sun H."/>
            <person name="Kurtzman C.P."/>
            <person name="Blackwell M."/>
            <person name="Grigoriev I.V."/>
            <person name="Jeffries T.W."/>
        </authorList>
    </citation>
    <scope>NUCLEOTIDE SEQUENCE [LARGE SCALE GENOMIC DNA]</scope>
    <source>
        <strain evidence="13">NRRL Y-17324</strain>
    </source>
</reference>
<dbReference type="Gene3D" id="1.10.240.10">
    <property type="entry name" value="Tyrosyl-Transfer RNA Synthetase"/>
    <property type="match status" value="1"/>
</dbReference>
<dbReference type="OrthoDB" id="15808at2759"/>
<evidence type="ECO:0000256" key="4">
    <source>
        <dbReference type="ARBA" id="ARBA00022598"/>
    </source>
</evidence>
<name>A0A1E4SGJ3_9ASCO</name>
<organism evidence="12 13">
    <name type="scientific">Suhomyces tanzawaensis NRRL Y-17324</name>
    <dbReference type="NCBI Taxonomy" id="984487"/>
    <lineage>
        <taxon>Eukaryota</taxon>
        <taxon>Fungi</taxon>
        <taxon>Dikarya</taxon>
        <taxon>Ascomycota</taxon>
        <taxon>Saccharomycotina</taxon>
        <taxon>Pichiomycetes</taxon>
        <taxon>Debaryomycetaceae</taxon>
        <taxon>Suhomyces</taxon>
    </lineage>
</organism>
<evidence type="ECO:0000256" key="5">
    <source>
        <dbReference type="ARBA" id="ARBA00022741"/>
    </source>
</evidence>
<keyword evidence="7 11" id="KW-0648">Protein biosynthesis</keyword>
<gene>
    <name evidence="12" type="ORF">CANTADRAFT_6992</name>
</gene>
<dbReference type="CDD" id="cd00806">
    <property type="entry name" value="TrpRS_core"/>
    <property type="match status" value="1"/>
</dbReference>
<dbReference type="PROSITE" id="PS00178">
    <property type="entry name" value="AA_TRNA_LIGASE_I"/>
    <property type="match status" value="1"/>
</dbReference>
<dbReference type="SUPFAM" id="SSF52374">
    <property type="entry name" value="Nucleotidylyl transferase"/>
    <property type="match status" value="1"/>
</dbReference>
<dbReference type="EC" id="6.1.1.2" evidence="3"/>
<evidence type="ECO:0000313" key="12">
    <source>
        <dbReference type="EMBL" id="ODV78639.1"/>
    </source>
</evidence>
<accession>A0A1E4SGJ3</accession>
<dbReference type="NCBIfam" id="TIGR00233">
    <property type="entry name" value="trpS"/>
    <property type="match status" value="1"/>
</dbReference>
<evidence type="ECO:0000256" key="8">
    <source>
        <dbReference type="ARBA" id="ARBA00023146"/>
    </source>
</evidence>
<dbReference type="GO" id="GO:0070183">
    <property type="term" value="P:mitochondrial tryptophanyl-tRNA aminoacylation"/>
    <property type="evidence" value="ECO:0007669"/>
    <property type="project" value="EnsemblFungi"/>
</dbReference>
<dbReference type="Proteomes" id="UP000094285">
    <property type="component" value="Unassembled WGS sequence"/>
</dbReference>
<dbReference type="GO" id="GO:0005759">
    <property type="term" value="C:mitochondrial matrix"/>
    <property type="evidence" value="ECO:0007669"/>
    <property type="project" value="UniProtKB-SubCell"/>
</dbReference>
<dbReference type="PRINTS" id="PR01039">
    <property type="entry name" value="TRNASYNTHTRP"/>
</dbReference>
<evidence type="ECO:0000256" key="10">
    <source>
        <dbReference type="ARBA" id="ARBA00069760"/>
    </source>
</evidence>
<keyword evidence="13" id="KW-1185">Reference proteome</keyword>
<sequence>MRSVALRVSTRRLVSSSTRANASVQSSLSIEKFPPKSTIFSLIQPTGKIHLGNYLGALRGWADLLKVDSPQSKFIFGVADLHALTMPTEPLQLKQHRYEAMASLIAAGLDPERCIVFHQSTVPEHTELNWYLVCLAGMGQLNRMTQWKLKAHQALTSSIFEEAVLEKTRAGVLLYPVLQTADILIYKSTHVPVGDDQTQHLELCRTVANTFNHTYKTKFFPLPKTLLTPASKVLALRNPSKKMSKSDADQNSSIYLTESPDTIAKKVRKATTDSIQGPLYYDPETRPGVSNLINIVAGINRASVEDTVRDLAWVKDHKQLKDHVTEVVVEEFREKRHMFDHLMGDLGYLDSVSKQGTERAREIALKNIKEVRALMGLN</sequence>
<evidence type="ECO:0000256" key="7">
    <source>
        <dbReference type="ARBA" id="ARBA00022917"/>
    </source>
</evidence>
<dbReference type="InterPro" id="IPR002305">
    <property type="entry name" value="aa-tRNA-synth_Ic"/>
</dbReference>